<reference evidence="2 3" key="1">
    <citation type="submission" date="2024-09" db="EMBL/GenBank/DDBJ databases">
        <title>Paenibacillus zeirhizospherea sp. nov., isolated from surface of the maize (Zea mays) roots in a horticulture field, Hungary.</title>
        <authorList>
            <person name="Marton D."/>
            <person name="Farkas M."/>
            <person name="Bedics A."/>
            <person name="Toth E."/>
            <person name="Tancsics A."/>
            <person name="Boka K."/>
            <person name="Maroti G."/>
            <person name="Kriszt B."/>
            <person name="Cserhati M."/>
        </authorList>
    </citation>
    <scope>NUCLEOTIDE SEQUENCE [LARGE SCALE GENOMIC DNA]</scope>
    <source>
        <strain evidence="2 3">KCTC 33519</strain>
    </source>
</reference>
<accession>A0ABV5ART9</accession>
<evidence type="ECO:0000313" key="2">
    <source>
        <dbReference type="EMBL" id="MFB5266599.1"/>
    </source>
</evidence>
<dbReference type="Gene3D" id="3.30.1490.480">
    <property type="entry name" value="Endolytic murein transglycosylase"/>
    <property type="match status" value="1"/>
</dbReference>
<feature type="region of interest" description="Disordered" evidence="1">
    <location>
        <begin position="52"/>
        <end position="135"/>
    </location>
</feature>
<gene>
    <name evidence="2" type="ORF">ACE41H_07345</name>
</gene>
<protein>
    <submittedName>
        <fullName evidence="2">Peptidase</fullName>
    </submittedName>
</protein>
<evidence type="ECO:0000313" key="3">
    <source>
        <dbReference type="Proteomes" id="UP001580346"/>
    </source>
</evidence>
<name>A0ABV5ART9_9BACL</name>
<feature type="compositionally biased region" description="Polar residues" evidence="1">
    <location>
        <begin position="102"/>
        <end position="118"/>
    </location>
</feature>
<dbReference type="RefSeq" id="WP_375354400.1">
    <property type="nucleotide sequence ID" value="NZ_JBHHMI010000004.1"/>
</dbReference>
<evidence type="ECO:0000256" key="1">
    <source>
        <dbReference type="SAM" id="MobiDB-lite"/>
    </source>
</evidence>
<dbReference type="Proteomes" id="UP001580346">
    <property type="component" value="Unassembled WGS sequence"/>
</dbReference>
<sequence>MIKNRTFMLGMGTGLILGALLLQLAMIGQGKSNGSAAPRELTREQVEAEAQRLGLQVNDSDESLMTEEEWRQKVIDEGSQTPEAPTAPKSTAAVSEPKAPQRPQTDNPETAAPQTGTGMAQAPEQPAAPQAPPIRYRITPGSSLLNVAEGLQKAGVIEDADAFQKAANEHKINTKIRSGTYSFREGETFSSIITKITTPPK</sequence>
<feature type="compositionally biased region" description="Polar residues" evidence="1">
    <location>
        <begin position="78"/>
        <end position="93"/>
    </location>
</feature>
<keyword evidence="3" id="KW-1185">Reference proteome</keyword>
<organism evidence="2 3">
    <name type="scientific">Paenibacillus enshidis</name>
    <dbReference type="NCBI Taxonomy" id="1458439"/>
    <lineage>
        <taxon>Bacteria</taxon>
        <taxon>Bacillati</taxon>
        <taxon>Bacillota</taxon>
        <taxon>Bacilli</taxon>
        <taxon>Bacillales</taxon>
        <taxon>Paenibacillaceae</taxon>
        <taxon>Paenibacillus</taxon>
    </lineage>
</organism>
<dbReference type="EMBL" id="JBHHMI010000004">
    <property type="protein sequence ID" value="MFB5266599.1"/>
    <property type="molecule type" value="Genomic_DNA"/>
</dbReference>
<comment type="caution">
    <text evidence="2">The sequence shown here is derived from an EMBL/GenBank/DDBJ whole genome shotgun (WGS) entry which is preliminary data.</text>
</comment>
<proteinExistence type="predicted"/>